<keyword evidence="1" id="KW-0472">Membrane</keyword>
<organism evidence="2 3">
    <name type="scientific">Collinsella ihumii</name>
    <dbReference type="NCBI Taxonomy" id="1720204"/>
    <lineage>
        <taxon>Bacteria</taxon>
        <taxon>Bacillati</taxon>
        <taxon>Actinomycetota</taxon>
        <taxon>Coriobacteriia</taxon>
        <taxon>Coriobacteriales</taxon>
        <taxon>Coriobacteriaceae</taxon>
        <taxon>Collinsella</taxon>
    </lineage>
</organism>
<name>A0AAW7JPZ1_9ACTN</name>
<evidence type="ECO:0000256" key="1">
    <source>
        <dbReference type="SAM" id="Phobius"/>
    </source>
</evidence>
<dbReference type="AlphaFoldDB" id="A0AAW7JPZ1"/>
<dbReference type="CDD" id="cd10924">
    <property type="entry name" value="CE4_COG4878"/>
    <property type="match status" value="1"/>
</dbReference>
<protein>
    <submittedName>
        <fullName evidence="2">DUF2194 domain-containing protein</fullName>
    </submittedName>
</protein>
<dbReference type="Gene3D" id="3.20.20.370">
    <property type="entry name" value="Glycoside hydrolase/deacetylase"/>
    <property type="match status" value="1"/>
</dbReference>
<comment type="caution">
    <text evidence="2">The sequence shown here is derived from an EMBL/GenBank/DDBJ whole genome shotgun (WGS) entry which is preliminary data.</text>
</comment>
<dbReference type="Pfam" id="PF09960">
    <property type="entry name" value="DUF2194"/>
    <property type="match status" value="1"/>
</dbReference>
<dbReference type="InterPro" id="IPR018695">
    <property type="entry name" value="DUF2194"/>
</dbReference>
<keyword evidence="1" id="KW-1133">Transmembrane helix</keyword>
<gene>
    <name evidence="2" type="ORF">QVN40_04285</name>
</gene>
<keyword evidence="1" id="KW-0812">Transmembrane</keyword>
<reference evidence="2" key="2">
    <citation type="submission" date="2023-08" db="EMBL/GenBank/DDBJ databases">
        <title>Identification and characterization of horizontal gene transfer across gut microbiota members of farm animals based on homology search.</title>
        <authorList>
            <person name="Schwarzerova J."/>
            <person name="Nykrynova M."/>
            <person name="Jureckova K."/>
            <person name="Cejkova D."/>
            <person name="Rychlik I."/>
        </authorList>
    </citation>
    <scope>NUCLEOTIDE SEQUENCE</scope>
    <source>
        <strain evidence="2">15_COKtk</strain>
    </source>
</reference>
<evidence type="ECO:0000313" key="3">
    <source>
        <dbReference type="Proteomes" id="UP001168505"/>
    </source>
</evidence>
<dbReference type="Proteomes" id="UP001168505">
    <property type="component" value="Unassembled WGS sequence"/>
</dbReference>
<proteinExistence type="predicted"/>
<sequence>MNMEKYYRKIYLYIFGAIAIAVVLFAMNSGLLIRSDEQSVSFQRSEPVDTLSQADMEASTTSALVLYDPGDENSKKYQTNLERVFGWLRIDAKYLSAERKDSVSYQDYDMVMVAFSDWEGLIGQDCTRLLHYVNDGGKLFLGLLPDDPGGVYQTLYRHMGIIDYGNYQQSDGIRFTNELIPGSTSQTFKDADIFGDAVLGVQVEDSCPVYATALAGDREIPLVWCNDSGEGEILTYNGTAIVGDSWTGFAAGCIATLLGNCMYPVINTKTVFIDDFPSPQYNTQSDVIEEDYNRTVQEFFRDIWWPDMQNAAQQYNYDYVGLFIATYDDVVNPDDFLYQKDTVEQYFGNSLLDNNFEIGAHGYNHQSLALDGEVPADLGYNAWDNEGDMEASLTELLDITADLFPDVKLYTYVPPSNYLGSDGREAVAHALPDLQVISGVYTSEGEEGSVYKQDFEVASDGIVEFPRTTSGTLDDPYDRFTSLSVGGLYGVFSHFIHPDDILDEERGQGLSWEELYRQYCTRLQYINDCLSSLQPATAVEAAQALRIAEELDVSYAETDGRIEGQCNGYTGTSYCYFRSDKKAVTDNDSCSVKPVSDVAGEKWYVVEIYEPTFSFKLEG</sequence>
<evidence type="ECO:0000313" key="2">
    <source>
        <dbReference type="EMBL" id="MDN0068919.1"/>
    </source>
</evidence>
<reference evidence="2" key="1">
    <citation type="submission" date="2023-06" db="EMBL/GenBank/DDBJ databases">
        <authorList>
            <person name="Zeman M."/>
            <person name="Kubasova T."/>
            <person name="Jahodarova E."/>
            <person name="Nykrynova M."/>
            <person name="Rychlik I."/>
        </authorList>
    </citation>
    <scope>NUCLEOTIDE SEQUENCE</scope>
    <source>
        <strain evidence="2">15_COKtk</strain>
    </source>
</reference>
<dbReference type="EMBL" id="JAUEIR010000003">
    <property type="protein sequence ID" value="MDN0068919.1"/>
    <property type="molecule type" value="Genomic_DNA"/>
</dbReference>
<feature type="transmembrane region" description="Helical" evidence="1">
    <location>
        <begin position="12"/>
        <end position="33"/>
    </location>
</feature>
<accession>A0AAW7JPZ1</accession>
<dbReference type="RefSeq" id="WP_289826863.1">
    <property type="nucleotide sequence ID" value="NZ_JAUEIR010000003.1"/>
</dbReference>